<dbReference type="OrthoDB" id="9758229at2"/>
<evidence type="ECO:0000259" key="3">
    <source>
        <dbReference type="Pfam" id="PF06761"/>
    </source>
</evidence>
<dbReference type="CDD" id="cd00882">
    <property type="entry name" value="Ras_like_GTPase"/>
    <property type="match status" value="1"/>
</dbReference>
<dbReference type="InterPro" id="IPR053156">
    <property type="entry name" value="T6SS_TssM-like"/>
</dbReference>
<dbReference type="NCBIfam" id="TIGR03348">
    <property type="entry name" value="VI_IcmF"/>
    <property type="match status" value="1"/>
</dbReference>
<name>A0A316F943_9GAMM</name>
<gene>
    <name evidence="6" type="ORF">C8D97_11818</name>
</gene>
<protein>
    <submittedName>
        <fullName evidence="6">Type VI secretion system protein ImpL</fullName>
    </submittedName>
</protein>
<reference evidence="6 7" key="1">
    <citation type="submission" date="2018-05" db="EMBL/GenBank/DDBJ databases">
        <title>Genomic Encyclopedia of Type Strains, Phase IV (KMG-IV): sequencing the most valuable type-strain genomes for metagenomic binning, comparative biology and taxonomic classification.</title>
        <authorList>
            <person name="Goeker M."/>
        </authorList>
    </citation>
    <scope>NUCLEOTIDE SEQUENCE [LARGE SCALE GENOMIC DNA]</scope>
    <source>
        <strain evidence="6 7">DSM 25350</strain>
    </source>
</reference>
<dbReference type="Pfam" id="PF06744">
    <property type="entry name" value="IcmF_C"/>
    <property type="match status" value="1"/>
</dbReference>
<accession>A0A316F943</accession>
<feature type="domain" description="Type VI secretion system IcmF C-terminal" evidence="2">
    <location>
        <begin position="1086"/>
        <end position="1184"/>
    </location>
</feature>
<evidence type="ECO:0000259" key="5">
    <source>
        <dbReference type="Pfam" id="PF21070"/>
    </source>
</evidence>
<dbReference type="Pfam" id="PF21070">
    <property type="entry name" value="IcmF_helical"/>
    <property type="match status" value="1"/>
</dbReference>
<dbReference type="AlphaFoldDB" id="A0A316F943"/>
<dbReference type="SUPFAM" id="SSF52540">
    <property type="entry name" value="P-loop containing nucleoside triphosphate hydrolases"/>
    <property type="match status" value="1"/>
</dbReference>
<dbReference type="InterPro" id="IPR048677">
    <property type="entry name" value="TssM1_hel"/>
</dbReference>
<dbReference type="InterPro" id="IPR010623">
    <property type="entry name" value="IcmF_C"/>
</dbReference>
<feature type="domain" description="Type VI secretion system component TssM1 helical" evidence="5">
    <location>
        <begin position="977"/>
        <end position="1076"/>
    </location>
</feature>
<dbReference type="Pfam" id="PF06761">
    <property type="entry name" value="IcmF-related"/>
    <property type="match status" value="1"/>
</dbReference>
<dbReference type="InterPro" id="IPR017731">
    <property type="entry name" value="TssM1-like"/>
</dbReference>
<feature type="transmembrane region" description="Helical" evidence="1">
    <location>
        <begin position="443"/>
        <end position="463"/>
    </location>
</feature>
<evidence type="ECO:0000259" key="2">
    <source>
        <dbReference type="Pfam" id="PF06744"/>
    </source>
</evidence>
<comment type="caution">
    <text evidence="6">The sequence shown here is derived from an EMBL/GenBank/DDBJ whole genome shotgun (WGS) entry which is preliminary data.</text>
</comment>
<organism evidence="6 7">
    <name type="scientific">Pleionea mediterranea</name>
    <dbReference type="NCBI Taxonomy" id="523701"/>
    <lineage>
        <taxon>Bacteria</taxon>
        <taxon>Pseudomonadati</taxon>
        <taxon>Pseudomonadota</taxon>
        <taxon>Gammaproteobacteria</taxon>
        <taxon>Oceanospirillales</taxon>
        <taxon>Pleioneaceae</taxon>
        <taxon>Pleionea</taxon>
    </lineage>
</organism>
<feature type="domain" description="IcmF-related" evidence="3">
    <location>
        <begin position="507"/>
        <end position="829"/>
    </location>
</feature>
<keyword evidence="1" id="KW-1133">Transmembrane helix</keyword>
<keyword evidence="1" id="KW-0812">Transmembrane</keyword>
<dbReference type="RefSeq" id="WP_109765118.1">
    <property type="nucleotide sequence ID" value="NZ_QGGU01000018.1"/>
</dbReference>
<dbReference type="PANTHER" id="PTHR36153">
    <property type="entry name" value="INNER MEMBRANE PROTEIN-RELATED"/>
    <property type="match status" value="1"/>
</dbReference>
<evidence type="ECO:0000313" key="7">
    <source>
        <dbReference type="Proteomes" id="UP000245790"/>
    </source>
</evidence>
<feature type="transmembrane region" description="Helical" evidence="1">
    <location>
        <begin position="12"/>
        <end position="40"/>
    </location>
</feature>
<evidence type="ECO:0000259" key="4">
    <source>
        <dbReference type="Pfam" id="PF14331"/>
    </source>
</evidence>
<feature type="domain" description="Type VI secretion system component TssM1 N-terminal" evidence="4">
    <location>
        <begin position="194"/>
        <end position="450"/>
    </location>
</feature>
<dbReference type="Proteomes" id="UP000245790">
    <property type="component" value="Unassembled WGS sequence"/>
</dbReference>
<dbReference type="Gene3D" id="3.40.50.300">
    <property type="entry name" value="P-loop containing nucleotide triphosphate hydrolases"/>
    <property type="match status" value="1"/>
</dbReference>
<dbReference type="EMBL" id="QGGU01000018">
    <property type="protein sequence ID" value="PWK42549.1"/>
    <property type="molecule type" value="Genomic_DNA"/>
</dbReference>
<dbReference type="PANTHER" id="PTHR36153:SF1">
    <property type="entry name" value="TYPE VI SECRETION SYSTEM COMPONENT TSSM1"/>
    <property type="match status" value="1"/>
</dbReference>
<dbReference type="InterPro" id="IPR025743">
    <property type="entry name" value="TssM1_N"/>
</dbReference>
<evidence type="ECO:0000256" key="1">
    <source>
        <dbReference type="SAM" id="Phobius"/>
    </source>
</evidence>
<dbReference type="Pfam" id="PF14331">
    <property type="entry name" value="IcmF-related_N"/>
    <property type="match status" value="1"/>
</dbReference>
<dbReference type="InterPro" id="IPR027417">
    <property type="entry name" value="P-loop_NTPase"/>
</dbReference>
<evidence type="ECO:0000313" key="6">
    <source>
        <dbReference type="EMBL" id="PWK42549.1"/>
    </source>
</evidence>
<feature type="transmembrane region" description="Helical" evidence="1">
    <location>
        <begin position="52"/>
        <end position="72"/>
    </location>
</feature>
<dbReference type="InterPro" id="IPR009612">
    <property type="entry name" value="IcmF-rel"/>
</dbReference>
<proteinExistence type="predicted"/>
<keyword evidence="1" id="KW-0472">Membrane</keyword>
<sequence>MTGHGNSGGLFRFLLGFATARATGTLLGILAFVSLIWFLGHYVGLQTTNQKLMVIGAFISVVALVFIVRFFYTRSKGKRLESDLSEQAAAGGQNSVEVDALKNKMKDAIKSLKSSHLGAGYRGSSALYALPWYMIIGPSAAGKSTLFANSGLHFPYASNEELHIQGFGGTRNCDWWFSDEAVLLDTAGRYTTEESDRDEWLSFLKMLKKSRSRLPLNGVMVAISIADILTRDADGIEKHVKIIRERIEELIQNLGIVFPVYLVFTKCDLINGFEAFNGDLSEPERAQPWGAYLLELSEHKESDPAELFEKKMEELYDKLCSLRLSKLSIERNLSRKGLIFDFPNQFSAATDKLTEFVNLLFRANPYQEAPWFAGVYFTSGTQEGTPIERLVGGMRQAFAQVTETPKREGITKSYFIQQMFSDVVFKLQDLTRGNRKQRLVMRWLKGAFVTLGLAAMVGMSTLLTTSYTSNNLLMKEGEQAVVNLMNTLKSSTTTGEQRFIAINQLFKYYSKLQDFESDMPWEYALGVYAGDNQLPAIEQVLFDVLKQELKTPVSNLVQEKMMTYSLQWGRSDEDSQGAIRTEYYDLLKLSLMMSEHREKLDVEFASKLISDLWGTSLGMEKSLVNEQRVWPEPLLQLARFYVKRMDVNDDHENDFSPWKIRKDQVAFAREQLYTPPNAIDLYAQIKNTSKGDRQSLTTKKILSAKNRLYLTSAKSVRWIYTKQGWNEYVHDEVKRVVRTASRGDWIIGNDIPLTEQNENESNYDAELAANLERGIRQLYFKDYSTAWLDFLSSLETRGFDSLESGAVAIEQLAAIDGPVAEIFKVVSSNINLNDDPNGKANRVSERVADMANGLSKNSSALHQSVEELDGQLRDIRRFTEASENAPISDLINQYLRSLASVSLELKAMASAVNASEQSKDYAAKVLSGEAVDSELYKSWVTTRSILNGVEVGTHNAIGNLLNEPIEKTWGAILFSARENIESQWLNSVYPAYAKGLKDKFPFNPKGVDAAVADVSDFLNRKSGIYWDFIEQQLTPFVKEKRGRWTENQWLEQGMNFSDAFLRSLRIAKTISHGMFKRNGEDPLVAFDVNPVPGSGLKEISLNSSGQVYRYRNEPEEWRRFVWPGNSSNLGAKVTGYTAKGERAEISRSGHWGLFHLLNRASVAKQRGSIYLTAWSLKTDSGERIRVRFKLRADRHNNLFGKGVLTSFQVPESPFAEPLQVALSE</sequence>
<keyword evidence="7" id="KW-1185">Reference proteome</keyword>